<gene>
    <name evidence="3" type="ORF">JRO89_XS01G0277300</name>
</gene>
<protein>
    <submittedName>
        <fullName evidence="3">Uncharacterized protein</fullName>
    </submittedName>
</protein>
<reference evidence="3 4" key="1">
    <citation type="submission" date="2021-02" db="EMBL/GenBank/DDBJ databases">
        <title>Plant Genome Project.</title>
        <authorList>
            <person name="Zhang R.-G."/>
        </authorList>
    </citation>
    <scope>NUCLEOTIDE SEQUENCE [LARGE SCALE GENOMIC DNA]</scope>
    <source>
        <tissue evidence="3">Leaves</tissue>
    </source>
</reference>
<evidence type="ECO:0000313" key="4">
    <source>
        <dbReference type="Proteomes" id="UP000827721"/>
    </source>
</evidence>
<dbReference type="EMBL" id="JAFEMO010000001">
    <property type="protein sequence ID" value="KAH7577626.1"/>
    <property type="molecule type" value="Genomic_DNA"/>
</dbReference>
<dbReference type="Gene3D" id="1.20.58.340">
    <property type="entry name" value="Magnesium transport protein CorA, transmembrane region"/>
    <property type="match status" value="1"/>
</dbReference>
<feature type="coiled-coil region" evidence="2">
    <location>
        <begin position="54"/>
        <end position="81"/>
    </location>
</feature>
<dbReference type="PANTHER" id="PTHR13890">
    <property type="entry name" value="RNA SPLICING PROTEIN MRS2, MITOCHONDRIAL"/>
    <property type="match status" value="1"/>
</dbReference>
<dbReference type="PANTHER" id="PTHR13890:SF46">
    <property type="entry name" value="MAGNESIUM TRANSPORTER"/>
    <property type="match status" value="1"/>
</dbReference>
<organism evidence="3 4">
    <name type="scientific">Xanthoceras sorbifolium</name>
    <dbReference type="NCBI Taxonomy" id="99658"/>
    <lineage>
        <taxon>Eukaryota</taxon>
        <taxon>Viridiplantae</taxon>
        <taxon>Streptophyta</taxon>
        <taxon>Embryophyta</taxon>
        <taxon>Tracheophyta</taxon>
        <taxon>Spermatophyta</taxon>
        <taxon>Magnoliopsida</taxon>
        <taxon>eudicotyledons</taxon>
        <taxon>Gunneridae</taxon>
        <taxon>Pentapetalae</taxon>
        <taxon>rosids</taxon>
        <taxon>malvids</taxon>
        <taxon>Sapindales</taxon>
        <taxon>Sapindaceae</taxon>
        <taxon>Xanthoceroideae</taxon>
        <taxon>Xanthoceras</taxon>
    </lineage>
</organism>
<comment type="similarity">
    <text evidence="1">Belongs to the CorA metal ion transporter (MIT) (TC 1.A.35.5) family.</text>
</comment>
<comment type="caution">
    <text evidence="3">The sequence shown here is derived from an EMBL/GenBank/DDBJ whole genome shotgun (WGS) entry which is preliminary data.</text>
</comment>
<sequence>MQEIFAFLILCFSYPSTILGREKVIVLNLEDIKAIIRDCSYLDARTRELEIDAYPALEELISKVRDELEQLLDDMEDLYLSRKIGNGFLLQAYHTQIDGTLNKLIMLDKHRNQLIQVCFRVY</sequence>
<keyword evidence="4" id="KW-1185">Reference proteome</keyword>
<proteinExistence type="inferred from homology"/>
<accession>A0ABQ8ILR8</accession>
<dbReference type="InterPro" id="IPR039204">
    <property type="entry name" value="MRS2-like"/>
</dbReference>
<name>A0ABQ8ILR8_9ROSI</name>
<keyword evidence="2" id="KW-0175">Coiled coil</keyword>
<evidence type="ECO:0000256" key="2">
    <source>
        <dbReference type="SAM" id="Coils"/>
    </source>
</evidence>
<evidence type="ECO:0000256" key="1">
    <source>
        <dbReference type="ARBA" id="ARBA00007535"/>
    </source>
</evidence>
<dbReference type="Proteomes" id="UP000827721">
    <property type="component" value="Unassembled WGS sequence"/>
</dbReference>
<evidence type="ECO:0000313" key="3">
    <source>
        <dbReference type="EMBL" id="KAH7577626.1"/>
    </source>
</evidence>